<evidence type="ECO:0000256" key="3">
    <source>
        <dbReference type="ARBA" id="ARBA00012733"/>
    </source>
</evidence>
<sequence length="332" mass="35251">MPNGDILAFSEGRPAGCADYGNIQIVMKRSTDAGASWSEQVVVARNASKQAGNAVPLLDTKDPRFPGGRLFLFYNTGNAPESTIRNGGAGLREQYVISSTDNGQSWSTPRNITSQTAKIGAAPYNNAADWRTLAMGPGHGLMHSGGRLVIPGNFTAGPPLAAYADNRAYVFYSDDHGDSFKIGEPSAYPGANETTAAELSDGKVMLNSRDQSGASRRRIVAVSSDGGANFGTAMPDSTLPDPVCEGSLLNIVWQGKKYLAFSNPASTSGRNRLTIRISPDDGKSWPYSMLVTADASAYSDLTLVDPNTIGVIYENGSNGIRFMRVPLNSIIK</sequence>
<dbReference type="InterPro" id="IPR026856">
    <property type="entry name" value="Sialidase_fam"/>
</dbReference>
<name>A0ABQ2XWU0_9BURK</name>
<keyword evidence="6" id="KW-1185">Reference proteome</keyword>
<gene>
    <name evidence="5" type="ORF">GCM10010946_11250</name>
</gene>
<dbReference type="InterPro" id="IPR011040">
    <property type="entry name" value="Sialidase"/>
</dbReference>
<dbReference type="SUPFAM" id="SSF50939">
    <property type="entry name" value="Sialidases"/>
    <property type="match status" value="1"/>
</dbReference>
<evidence type="ECO:0000313" key="5">
    <source>
        <dbReference type="EMBL" id="GGX35537.1"/>
    </source>
</evidence>
<dbReference type="EMBL" id="BMYU01000002">
    <property type="protein sequence ID" value="GGX35537.1"/>
    <property type="molecule type" value="Genomic_DNA"/>
</dbReference>
<dbReference type="PANTHER" id="PTHR10628:SF30">
    <property type="entry name" value="EXO-ALPHA-SIALIDASE"/>
    <property type="match status" value="1"/>
</dbReference>
<dbReference type="CDD" id="cd15482">
    <property type="entry name" value="Sialidase_non-viral"/>
    <property type="match status" value="1"/>
</dbReference>
<reference evidence="6" key="1">
    <citation type="journal article" date="2019" name="Int. J. Syst. Evol. Microbiol.">
        <title>The Global Catalogue of Microorganisms (GCM) 10K type strain sequencing project: providing services to taxonomists for standard genome sequencing and annotation.</title>
        <authorList>
            <consortium name="The Broad Institute Genomics Platform"/>
            <consortium name="The Broad Institute Genome Sequencing Center for Infectious Disease"/>
            <person name="Wu L."/>
            <person name="Ma J."/>
        </authorList>
    </citation>
    <scope>NUCLEOTIDE SEQUENCE [LARGE SCALE GENOMIC DNA]</scope>
    <source>
        <strain evidence="6">KCTC 23917</strain>
    </source>
</reference>
<comment type="similarity">
    <text evidence="2">Belongs to the glycosyl hydrolase 33 family.</text>
</comment>
<accession>A0ABQ2XWU0</accession>
<comment type="caution">
    <text evidence="5">The sequence shown here is derived from an EMBL/GenBank/DDBJ whole genome shotgun (WGS) entry which is preliminary data.</text>
</comment>
<evidence type="ECO:0000259" key="4">
    <source>
        <dbReference type="Pfam" id="PF13088"/>
    </source>
</evidence>
<dbReference type="EC" id="3.2.1.18" evidence="3"/>
<dbReference type="InterPro" id="IPR036278">
    <property type="entry name" value="Sialidase_sf"/>
</dbReference>
<dbReference type="Proteomes" id="UP000653343">
    <property type="component" value="Unassembled WGS sequence"/>
</dbReference>
<evidence type="ECO:0000313" key="6">
    <source>
        <dbReference type="Proteomes" id="UP000653343"/>
    </source>
</evidence>
<evidence type="ECO:0000256" key="1">
    <source>
        <dbReference type="ARBA" id="ARBA00000427"/>
    </source>
</evidence>
<dbReference type="Pfam" id="PF13088">
    <property type="entry name" value="BNR_2"/>
    <property type="match status" value="1"/>
</dbReference>
<dbReference type="Gene3D" id="2.120.10.10">
    <property type="match status" value="1"/>
</dbReference>
<comment type="catalytic activity">
    <reaction evidence="1">
        <text>Hydrolysis of alpha-(2-&gt;3)-, alpha-(2-&gt;6)-, alpha-(2-&gt;8)- glycosidic linkages of terminal sialic acid residues in oligosaccharides, glycoproteins, glycolipids, colominic acid and synthetic substrates.</text>
        <dbReference type="EC" id="3.2.1.18"/>
    </reaction>
</comment>
<organism evidence="5 6">
    <name type="scientific">Undibacterium squillarum</name>
    <dbReference type="NCBI Taxonomy" id="1131567"/>
    <lineage>
        <taxon>Bacteria</taxon>
        <taxon>Pseudomonadati</taxon>
        <taxon>Pseudomonadota</taxon>
        <taxon>Betaproteobacteria</taxon>
        <taxon>Burkholderiales</taxon>
        <taxon>Oxalobacteraceae</taxon>
        <taxon>Undibacterium</taxon>
    </lineage>
</organism>
<feature type="domain" description="Sialidase" evidence="4">
    <location>
        <begin position="19"/>
        <end position="302"/>
    </location>
</feature>
<proteinExistence type="inferred from homology"/>
<dbReference type="PANTHER" id="PTHR10628">
    <property type="entry name" value="SIALIDASE"/>
    <property type="match status" value="1"/>
</dbReference>
<protein>
    <recommendedName>
        <fullName evidence="3">exo-alpha-sialidase</fullName>
        <ecNumber evidence="3">3.2.1.18</ecNumber>
    </recommendedName>
</protein>
<evidence type="ECO:0000256" key="2">
    <source>
        <dbReference type="ARBA" id="ARBA00009348"/>
    </source>
</evidence>